<dbReference type="RefSeq" id="WP_190461575.1">
    <property type="nucleotide sequence ID" value="NZ_JACJPW010000003.1"/>
</dbReference>
<dbReference type="AlphaFoldDB" id="A0A926VC89"/>
<dbReference type="EMBL" id="JACJPW010000003">
    <property type="protein sequence ID" value="MBD2179909.1"/>
    <property type="molecule type" value="Genomic_DNA"/>
</dbReference>
<name>A0A926VC89_9CYAN</name>
<gene>
    <name evidence="1" type="ORF">H6G03_02075</name>
</gene>
<dbReference type="Proteomes" id="UP000641646">
    <property type="component" value="Unassembled WGS sequence"/>
</dbReference>
<comment type="caution">
    <text evidence="1">The sequence shown here is derived from an EMBL/GenBank/DDBJ whole genome shotgun (WGS) entry which is preliminary data.</text>
</comment>
<sequence>MQFPIVKVLDYESQWEVLSQSDNPFAIMIMAHLKTKATIGNLENRKLWKWTLVRGLFEKGYNRNDIVQLFRVIDRMMALTRELQQQFKQEVDRYQEERKMRFLSRIEEDAIEEGIQQERQYTLQFARENVIEILQMRFQEIPPEFSEALNKINDLSVLKQLHRQAITVSSIAEFQQLI</sequence>
<organism evidence="1 2">
    <name type="scientific">Aerosakkonema funiforme FACHB-1375</name>
    <dbReference type="NCBI Taxonomy" id="2949571"/>
    <lineage>
        <taxon>Bacteria</taxon>
        <taxon>Bacillati</taxon>
        <taxon>Cyanobacteriota</taxon>
        <taxon>Cyanophyceae</taxon>
        <taxon>Oscillatoriophycideae</taxon>
        <taxon>Aerosakkonematales</taxon>
        <taxon>Aerosakkonemataceae</taxon>
        <taxon>Aerosakkonema</taxon>
    </lineage>
</organism>
<reference evidence="1" key="2">
    <citation type="submission" date="2020-08" db="EMBL/GenBank/DDBJ databases">
        <authorList>
            <person name="Chen M."/>
            <person name="Teng W."/>
            <person name="Zhao L."/>
            <person name="Hu C."/>
            <person name="Zhou Y."/>
            <person name="Han B."/>
            <person name="Song L."/>
            <person name="Shu W."/>
        </authorList>
    </citation>
    <scope>NUCLEOTIDE SEQUENCE</scope>
    <source>
        <strain evidence="1">FACHB-1375</strain>
    </source>
</reference>
<protein>
    <submittedName>
        <fullName evidence="1">Uncharacterized protein</fullName>
    </submittedName>
</protein>
<accession>A0A926VC89</accession>
<evidence type="ECO:0000313" key="1">
    <source>
        <dbReference type="EMBL" id="MBD2179909.1"/>
    </source>
</evidence>
<reference evidence="1" key="1">
    <citation type="journal article" date="2015" name="ISME J.">
        <title>Draft Genome Sequence of Streptomyces incarnatus NRRL8089, which Produces the Nucleoside Antibiotic Sinefungin.</title>
        <authorList>
            <person name="Oshima K."/>
            <person name="Hattori M."/>
            <person name="Shimizu H."/>
            <person name="Fukuda K."/>
            <person name="Nemoto M."/>
            <person name="Inagaki K."/>
            <person name="Tamura T."/>
        </authorList>
    </citation>
    <scope>NUCLEOTIDE SEQUENCE</scope>
    <source>
        <strain evidence="1">FACHB-1375</strain>
    </source>
</reference>
<keyword evidence="2" id="KW-1185">Reference proteome</keyword>
<evidence type="ECO:0000313" key="2">
    <source>
        <dbReference type="Proteomes" id="UP000641646"/>
    </source>
</evidence>
<proteinExistence type="predicted"/>